<gene>
    <name evidence="3" type="ordered locus">Sden_2020</name>
</gene>
<evidence type="ECO:0000256" key="1">
    <source>
        <dbReference type="SAM" id="MobiDB-lite"/>
    </source>
</evidence>
<dbReference type="Pfam" id="PF08241">
    <property type="entry name" value="Methyltransf_11"/>
    <property type="match status" value="1"/>
</dbReference>
<keyword evidence="4" id="KW-1185">Reference proteome</keyword>
<evidence type="ECO:0000259" key="2">
    <source>
        <dbReference type="Pfam" id="PF08241"/>
    </source>
</evidence>
<accession>Q12MM3</accession>
<evidence type="ECO:0000313" key="4">
    <source>
        <dbReference type="Proteomes" id="UP000001982"/>
    </source>
</evidence>
<name>Q12MM3_SHEDO</name>
<organism evidence="3 4">
    <name type="scientific">Shewanella denitrificans (strain OS217 / ATCC BAA-1090 / DSM 15013)</name>
    <dbReference type="NCBI Taxonomy" id="318161"/>
    <lineage>
        <taxon>Bacteria</taxon>
        <taxon>Pseudomonadati</taxon>
        <taxon>Pseudomonadota</taxon>
        <taxon>Gammaproteobacteria</taxon>
        <taxon>Alteromonadales</taxon>
        <taxon>Shewanellaceae</taxon>
        <taxon>Shewanella</taxon>
    </lineage>
</organism>
<reference evidence="3 4" key="1">
    <citation type="submission" date="2006-03" db="EMBL/GenBank/DDBJ databases">
        <title>Complete sequence of Shewanella denitrificans OS217.</title>
        <authorList>
            <consortium name="US DOE Joint Genome Institute"/>
            <person name="Copeland A."/>
            <person name="Lucas S."/>
            <person name="Lapidus A."/>
            <person name="Barry K."/>
            <person name="Detter J.C."/>
            <person name="Glavina del Rio T."/>
            <person name="Hammon N."/>
            <person name="Israni S."/>
            <person name="Dalin E."/>
            <person name="Tice H."/>
            <person name="Pitluck S."/>
            <person name="Brettin T."/>
            <person name="Bruce D."/>
            <person name="Han C."/>
            <person name="Tapia R."/>
            <person name="Gilna P."/>
            <person name="Kiss H."/>
            <person name="Schmutz J."/>
            <person name="Larimer F."/>
            <person name="Land M."/>
            <person name="Hauser L."/>
            <person name="Kyrpides N."/>
            <person name="Lykidis A."/>
            <person name="Richardson P."/>
        </authorList>
    </citation>
    <scope>NUCLEOTIDE SEQUENCE [LARGE SCALE GENOMIC DNA]</scope>
    <source>
        <strain evidence="4">OS217 / ATCC BAA-1090 / DSM 15013</strain>
    </source>
</reference>
<dbReference type="GO" id="GO:0008757">
    <property type="term" value="F:S-adenosylmethionine-dependent methyltransferase activity"/>
    <property type="evidence" value="ECO:0007669"/>
    <property type="project" value="InterPro"/>
</dbReference>
<dbReference type="KEGG" id="sdn:Sden_2020"/>
<dbReference type="AlphaFoldDB" id="Q12MM3"/>
<proteinExistence type="predicted"/>
<dbReference type="STRING" id="318161.Sden_2020"/>
<dbReference type="RefSeq" id="WP_011496459.1">
    <property type="nucleotide sequence ID" value="NC_007954.1"/>
</dbReference>
<keyword evidence="3" id="KW-0489">Methyltransferase</keyword>
<dbReference type="GO" id="GO:0032259">
    <property type="term" value="P:methylation"/>
    <property type="evidence" value="ECO:0007669"/>
    <property type="project" value="UniProtKB-KW"/>
</dbReference>
<evidence type="ECO:0000313" key="3">
    <source>
        <dbReference type="EMBL" id="ABE55303.1"/>
    </source>
</evidence>
<dbReference type="eggNOG" id="COG2226">
    <property type="taxonomic scope" value="Bacteria"/>
</dbReference>
<dbReference type="Proteomes" id="UP000001982">
    <property type="component" value="Chromosome"/>
</dbReference>
<dbReference type="SUPFAM" id="SSF53335">
    <property type="entry name" value="S-adenosyl-L-methionine-dependent methyltransferases"/>
    <property type="match status" value="1"/>
</dbReference>
<sequence>MRLVTKPRQWQEFPYGEQIKLAAQSHLAAWWPKLFGYHLLKLGALSAGLDSQACSISRQFSVFEDTGADIIADPHHLPLQNTTIDTVLMSFLMEFETNPYRLLREVDRVLICGGYVVIVGFNPISPLFMGKVLSGYQEKLPWCGQFFMPSRVKDWLGLLGYQVLEDSRSLYHPLIKTFAFGQYLEQSLHKWLPGTGSVYFIVARKLDAPLTPIRDKKRPLQTSWSPAPSAGRLRDHKLS</sequence>
<dbReference type="EMBL" id="CP000302">
    <property type="protein sequence ID" value="ABE55303.1"/>
    <property type="molecule type" value="Genomic_DNA"/>
</dbReference>
<dbReference type="HOGENOM" id="CLU_075049_1_0_6"/>
<dbReference type="OrthoDB" id="6191410at2"/>
<feature type="region of interest" description="Disordered" evidence="1">
    <location>
        <begin position="217"/>
        <end position="239"/>
    </location>
</feature>
<dbReference type="InterPro" id="IPR029063">
    <property type="entry name" value="SAM-dependent_MTases_sf"/>
</dbReference>
<protein>
    <submittedName>
        <fullName evidence="3">Methyltransferase type 11</fullName>
    </submittedName>
</protein>
<keyword evidence="3" id="KW-0808">Transferase</keyword>
<dbReference type="InterPro" id="IPR013216">
    <property type="entry name" value="Methyltransf_11"/>
</dbReference>
<dbReference type="Gene3D" id="3.40.50.150">
    <property type="entry name" value="Vaccinia Virus protein VP39"/>
    <property type="match status" value="1"/>
</dbReference>
<feature type="domain" description="Methyltransferase type 11" evidence="2">
    <location>
        <begin position="70"/>
        <end position="118"/>
    </location>
</feature>